<evidence type="ECO:0000256" key="4">
    <source>
        <dbReference type="ARBA" id="ARBA00022660"/>
    </source>
</evidence>
<evidence type="ECO:0000313" key="11">
    <source>
        <dbReference type="EMBL" id="RMX41979.1"/>
    </source>
</evidence>
<dbReference type="OrthoDB" id="405848at2759"/>
<keyword evidence="3" id="KW-0813">Transport</keyword>
<evidence type="ECO:0000256" key="5">
    <source>
        <dbReference type="ARBA" id="ARBA00022792"/>
    </source>
</evidence>
<dbReference type="InterPro" id="IPR003422">
    <property type="entry name" value="Cyt_b-c1_6"/>
</dbReference>
<dbReference type="InterPro" id="IPR023184">
    <property type="entry name" value="Ubol_cytC_Rdtase_hinge_dom"/>
</dbReference>
<keyword evidence="6" id="KW-0249">Electron transport</keyword>
<dbReference type="PANTHER" id="PTHR15336">
    <property type="entry name" value="UBIQUINOL-CYTOCHROME C REDUCTASE COMPLEX 7.8 KDA PROTEIN"/>
    <property type="match status" value="1"/>
</dbReference>
<comment type="subcellular location">
    <subcellularLocation>
        <location evidence="1">Mitochondrion inner membrane</location>
        <topology evidence="1">Peripheral membrane protein</topology>
        <orientation evidence="1">Intermembrane side</orientation>
    </subcellularLocation>
</comment>
<evidence type="ECO:0000313" key="12">
    <source>
        <dbReference type="Proteomes" id="UP000275408"/>
    </source>
</evidence>
<evidence type="ECO:0000256" key="7">
    <source>
        <dbReference type="ARBA" id="ARBA00023128"/>
    </source>
</evidence>
<evidence type="ECO:0000256" key="8">
    <source>
        <dbReference type="ARBA" id="ARBA00023136"/>
    </source>
</evidence>
<proteinExistence type="inferred from homology"/>
<name>A0A3M6TKS7_POCDA</name>
<sequence length="114" mass="12674">MGLDEEKALLGSTVVLEKDSDPEDEGEEAEEPAGDGGDDDDEEEDEEELEDPREKILEGCNESPKCAKAKLELDTCNERVGSKSSTEETCVQELFDFMECADHCVAHHLFHKLK</sequence>
<gene>
    <name evidence="11" type="ORF">pdam_00001293</name>
</gene>
<evidence type="ECO:0000256" key="3">
    <source>
        <dbReference type="ARBA" id="ARBA00022448"/>
    </source>
</evidence>
<feature type="domain" description="Ubiquinol-cytochrome C reductase hinge" evidence="10">
    <location>
        <begin position="51"/>
        <end position="114"/>
    </location>
</feature>
<feature type="compositionally biased region" description="Acidic residues" evidence="9">
    <location>
        <begin position="20"/>
        <end position="51"/>
    </location>
</feature>
<keyword evidence="8" id="KW-0472">Membrane</keyword>
<dbReference type="GO" id="GO:0006122">
    <property type="term" value="P:mitochondrial electron transport, ubiquinol to cytochrome c"/>
    <property type="evidence" value="ECO:0007669"/>
    <property type="project" value="InterPro"/>
</dbReference>
<dbReference type="GO" id="GO:0005743">
    <property type="term" value="C:mitochondrial inner membrane"/>
    <property type="evidence" value="ECO:0007669"/>
    <property type="project" value="UniProtKB-SubCell"/>
</dbReference>
<evidence type="ECO:0000256" key="2">
    <source>
        <dbReference type="ARBA" id="ARBA00006498"/>
    </source>
</evidence>
<dbReference type="STRING" id="46731.A0A3M6TKS7"/>
<dbReference type="SUPFAM" id="SSF81531">
    <property type="entry name" value="Non-heme 11 kDa protein of cytochrome bc1 complex (Ubiquinol-cytochrome c reductase)"/>
    <property type="match status" value="1"/>
</dbReference>
<protein>
    <recommendedName>
        <fullName evidence="10">Ubiquinol-cytochrome C reductase hinge domain-containing protein</fullName>
    </recommendedName>
</protein>
<evidence type="ECO:0000256" key="1">
    <source>
        <dbReference type="ARBA" id="ARBA00004137"/>
    </source>
</evidence>
<reference evidence="11 12" key="1">
    <citation type="journal article" date="2018" name="Sci. Rep.">
        <title>Comparative analysis of the Pocillopora damicornis genome highlights role of immune system in coral evolution.</title>
        <authorList>
            <person name="Cunning R."/>
            <person name="Bay R.A."/>
            <person name="Gillette P."/>
            <person name="Baker A.C."/>
            <person name="Traylor-Knowles N."/>
        </authorList>
    </citation>
    <scope>NUCLEOTIDE SEQUENCE [LARGE SCALE GENOMIC DNA]</scope>
    <source>
        <strain evidence="11">RSMAS</strain>
        <tissue evidence="11">Whole animal</tissue>
    </source>
</reference>
<comment type="similarity">
    <text evidence="2">Belongs to the UQCRH/QCR6 family.</text>
</comment>
<evidence type="ECO:0000259" key="10">
    <source>
        <dbReference type="Pfam" id="PF02320"/>
    </source>
</evidence>
<dbReference type="PANTHER" id="PTHR15336:SF0">
    <property type="entry name" value="CYTOCHROME B-C1 COMPLEX SUBUNIT 6, MITOCHONDRIAL"/>
    <property type="match status" value="1"/>
</dbReference>
<dbReference type="Proteomes" id="UP000275408">
    <property type="component" value="Unassembled WGS sequence"/>
</dbReference>
<dbReference type="AlphaFoldDB" id="A0A3M6TKS7"/>
<organism evidence="11 12">
    <name type="scientific">Pocillopora damicornis</name>
    <name type="common">Cauliflower coral</name>
    <name type="synonym">Millepora damicornis</name>
    <dbReference type="NCBI Taxonomy" id="46731"/>
    <lineage>
        <taxon>Eukaryota</taxon>
        <taxon>Metazoa</taxon>
        <taxon>Cnidaria</taxon>
        <taxon>Anthozoa</taxon>
        <taxon>Hexacorallia</taxon>
        <taxon>Scleractinia</taxon>
        <taxon>Astrocoeniina</taxon>
        <taxon>Pocilloporidae</taxon>
        <taxon>Pocillopora</taxon>
    </lineage>
</organism>
<dbReference type="InterPro" id="IPR036811">
    <property type="entry name" value="Ubol_cytC_Rdtase_hinge_dom_sf"/>
</dbReference>
<keyword evidence="4" id="KW-0679">Respiratory chain</keyword>
<comment type="caution">
    <text evidence="11">The sequence shown here is derived from an EMBL/GenBank/DDBJ whole genome shotgun (WGS) entry which is preliminary data.</text>
</comment>
<feature type="region of interest" description="Disordered" evidence="9">
    <location>
        <begin position="1"/>
        <end position="58"/>
    </location>
</feature>
<dbReference type="FunFam" id="1.10.287.20:FF:000005">
    <property type="entry name" value="Cytochrome b-c1 complex subunit 6"/>
    <property type="match status" value="1"/>
</dbReference>
<dbReference type="Gene3D" id="1.10.287.20">
    <property type="entry name" value="Ubiquinol-cytochrome C reductase hinge domain"/>
    <property type="match status" value="1"/>
</dbReference>
<dbReference type="Pfam" id="PF02320">
    <property type="entry name" value="UCR_hinge"/>
    <property type="match status" value="1"/>
</dbReference>
<evidence type="ECO:0000256" key="9">
    <source>
        <dbReference type="SAM" id="MobiDB-lite"/>
    </source>
</evidence>
<keyword evidence="12" id="KW-1185">Reference proteome</keyword>
<keyword evidence="5" id="KW-0999">Mitochondrion inner membrane</keyword>
<dbReference type="EMBL" id="RCHS01003423">
    <property type="protein sequence ID" value="RMX41979.1"/>
    <property type="molecule type" value="Genomic_DNA"/>
</dbReference>
<evidence type="ECO:0000256" key="6">
    <source>
        <dbReference type="ARBA" id="ARBA00022982"/>
    </source>
</evidence>
<keyword evidence="7" id="KW-0496">Mitochondrion</keyword>
<accession>A0A3M6TKS7</accession>